<dbReference type="PANTHER" id="PTHR20905:SF28">
    <property type="entry name" value="GH28833P-RELATED"/>
    <property type="match status" value="1"/>
</dbReference>
<evidence type="ECO:0000313" key="1">
    <source>
        <dbReference type="EMBL" id="JAV61430.1"/>
    </source>
</evidence>
<reference evidence="1" key="1">
    <citation type="journal article" date="2016" name="Sci. Rep.">
        <title>Molecular characterization of firefly nuptial gifts: a multi-omics approach sheds light on postcopulatory sexual selection.</title>
        <authorList>
            <person name="Al-Wathiqui N."/>
            <person name="Fallon T.R."/>
            <person name="South A."/>
            <person name="Weng J.K."/>
            <person name="Lewis S.M."/>
        </authorList>
    </citation>
    <scope>NUCLEOTIDE SEQUENCE</scope>
</reference>
<organism evidence="1">
    <name type="scientific">Photinus pyralis</name>
    <name type="common">Common eastern firefly</name>
    <name type="synonym">Lampyris pyralis</name>
    <dbReference type="NCBI Taxonomy" id="7054"/>
    <lineage>
        <taxon>Eukaryota</taxon>
        <taxon>Metazoa</taxon>
        <taxon>Ecdysozoa</taxon>
        <taxon>Arthropoda</taxon>
        <taxon>Hexapoda</taxon>
        <taxon>Insecta</taxon>
        <taxon>Pterygota</taxon>
        <taxon>Neoptera</taxon>
        <taxon>Endopterygota</taxon>
        <taxon>Coleoptera</taxon>
        <taxon>Polyphaga</taxon>
        <taxon>Elateriformia</taxon>
        <taxon>Elateroidea</taxon>
        <taxon>Lampyridae</taxon>
        <taxon>Lampyrinae</taxon>
        <taxon>Photinus</taxon>
    </lineage>
</organism>
<dbReference type="AlphaFoldDB" id="A0A1Y1KMJ3"/>
<protein>
    <recommendedName>
        <fullName evidence="2">N-acetyltransferase domain-containing protein</fullName>
    </recommendedName>
</protein>
<dbReference type="EMBL" id="GEZM01082099">
    <property type="protein sequence ID" value="JAV61430.1"/>
    <property type="molecule type" value="Transcribed_RNA"/>
</dbReference>
<evidence type="ECO:0008006" key="2">
    <source>
        <dbReference type="Google" id="ProtNLM"/>
    </source>
</evidence>
<dbReference type="GO" id="GO:0008080">
    <property type="term" value="F:N-acetyltransferase activity"/>
    <property type="evidence" value="ECO:0007669"/>
    <property type="project" value="TreeGrafter"/>
</dbReference>
<dbReference type="PANTHER" id="PTHR20905">
    <property type="entry name" value="N-ACETYLTRANSFERASE-RELATED"/>
    <property type="match status" value="1"/>
</dbReference>
<accession>A0A1Y1KMJ3</accession>
<proteinExistence type="predicted"/>
<dbReference type="Gene3D" id="3.40.630.30">
    <property type="match status" value="1"/>
</dbReference>
<sequence>MRKSFFIDEAACKAVKLSTNPEAAKELEELCHINAKDGVSLIAVERTTGLTVGVVFNKLHVKSAVEDNCFLEFASNCKYSSSRTLVQFMNAIDAEADLFKITKADCLLEMVYMAVLPAYRGRGIGLKFSEITLGIAKALFNGNNNVKTPINEEDLPIGPIPKGVCCILTSKNSQTLGRKFNLSIAKEISYEKYTFEGKTLAEQLGPGYTRPTVAYLTF</sequence>
<name>A0A1Y1KMJ3_PHOPY</name>